<dbReference type="GO" id="GO:0016887">
    <property type="term" value="F:ATP hydrolysis activity"/>
    <property type="evidence" value="ECO:0007669"/>
    <property type="project" value="TreeGrafter"/>
</dbReference>
<reference evidence="2 3" key="1">
    <citation type="submission" date="2019-11" db="EMBL/GenBank/DDBJ databases">
        <title>Draft genome of Amycolatopsis RM579.</title>
        <authorList>
            <person name="Duangmal K."/>
            <person name="Mingma R."/>
        </authorList>
    </citation>
    <scope>NUCLEOTIDE SEQUENCE [LARGE SCALE GENOMIC DNA]</scope>
    <source>
        <strain evidence="2 3">RM579</strain>
    </source>
</reference>
<keyword evidence="2" id="KW-0067">ATP-binding</keyword>
<dbReference type="GO" id="GO:0009898">
    <property type="term" value="C:cytoplasmic side of plasma membrane"/>
    <property type="evidence" value="ECO:0007669"/>
    <property type="project" value="TreeGrafter"/>
</dbReference>
<dbReference type="SUPFAM" id="SSF52540">
    <property type="entry name" value="P-loop containing nucleoside triphosphate hydrolases"/>
    <property type="match status" value="1"/>
</dbReference>
<dbReference type="RefSeq" id="WP_154761689.1">
    <property type="nucleotide sequence ID" value="NZ_WMBA01000131.1"/>
</dbReference>
<dbReference type="InterPro" id="IPR027417">
    <property type="entry name" value="P-loop_NTPase"/>
</dbReference>
<dbReference type="GO" id="GO:0004386">
    <property type="term" value="F:helicase activity"/>
    <property type="evidence" value="ECO:0007669"/>
    <property type="project" value="UniProtKB-KW"/>
</dbReference>
<dbReference type="EMBL" id="WMBA01000131">
    <property type="protein sequence ID" value="MTD59667.1"/>
    <property type="molecule type" value="Genomic_DNA"/>
</dbReference>
<dbReference type="NCBIfam" id="TIGR03815">
    <property type="entry name" value="CpaE_hom_Actino"/>
    <property type="match status" value="1"/>
</dbReference>
<dbReference type="Pfam" id="PF26563">
    <property type="entry name" value="Rv3660c_N"/>
    <property type="match status" value="1"/>
</dbReference>
<dbReference type="Gene3D" id="3.40.50.300">
    <property type="entry name" value="P-loop containing nucleotide triphosphate hydrolases"/>
    <property type="match status" value="1"/>
</dbReference>
<keyword evidence="3" id="KW-1185">Reference proteome</keyword>
<dbReference type="GO" id="GO:0051782">
    <property type="term" value="P:negative regulation of cell division"/>
    <property type="evidence" value="ECO:0007669"/>
    <property type="project" value="TreeGrafter"/>
</dbReference>
<dbReference type="PANTHER" id="PTHR43384">
    <property type="entry name" value="SEPTUM SITE-DETERMINING PROTEIN MIND HOMOLOG, CHLOROPLASTIC-RELATED"/>
    <property type="match status" value="1"/>
</dbReference>
<feature type="domain" description="Rv3660c-like CheY-like N-terminal" evidence="1">
    <location>
        <begin position="10"/>
        <end position="113"/>
    </location>
</feature>
<dbReference type="InterPro" id="IPR022521">
    <property type="entry name" value="Rv3660c"/>
</dbReference>
<gene>
    <name evidence="2" type="ORF">GKO32_37655</name>
</gene>
<accession>A0A6N7ZDF8</accession>
<keyword evidence="2" id="KW-0347">Helicase</keyword>
<dbReference type="InterPro" id="IPR050625">
    <property type="entry name" value="ParA/MinD_ATPase"/>
</dbReference>
<dbReference type="Proteomes" id="UP000440096">
    <property type="component" value="Unassembled WGS sequence"/>
</dbReference>
<evidence type="ECO:0000259" key="1">
    <source>
        <dbReference type="Pfam" id="PF26563"/>
    </source>
</evidence>
<keyword evidence="2" id="KW-0547">Nucleotide-binding</keyword>
<dbReference type="OrthoDB" id="3252838at2"/>
<proteinExistence type="predicted"/>
<evidence type="ECO:0000313" key="2">
    <source>
        <dbReference type="EMBL" id="MTD59667.1"/>
    </source>
</evidence>
<dbReference type="PANTHER" id="PTHR43384:SF11">
    <property type="entry name" value="SEPTUM SITE DETERMINING PROTEIN"/>
    <property type="match status" value="1"/>
</dbReference>
<keyword evidence="2" id="KW-0378">Hydrolase</keyword>
<organism evidence="2 3">
    <name type="scientific">Amycolatopsis pithecellobii</name>
    <dbReference type="NCBI Taxonomy" id="664692"/>
    <lineage>
        <taxon>Bacteria</taxon>
        <taxon>Bacillati</taxon>
        <taxon>Actinomycetota</taxon>
        <taxon>Actinomycetes</taxon>
        <taxon>Pseudonocardiales</taxon>
        <taxon>Pseudonocardiaceae</taxon>
        <taxon>Amycolatopsis</taxon>
    </lineage>
</organism>
<sequence>MTEVRPLVIMSDETLLDEVLRLAAAADCEVERAPDLLSAGRSWARAPLVLIGEEVIQGEFELPRRRDVLLLTKGSPDPETWKRAFAAGVQQVLSLPDAETVVVGALADVAEGPSVPGGCVVGVLGGRGGAGASIFAAALGLAAGDRSALLVDCDQLGGGLDLLLGAESAEGARWPGLRLDGDRISMEALRRALPEYTHRHGRFPFLSCDREGQGPTAAALRSVVDAGRRAGKVVICDLPRYPGAAIQPVVNRADLLVLVVPAEVRACVSARRVVEALGDCADKVKLVVRGPAPGGLAPDDAADTVQVPLLTSMAPERHLERSVETGEFILRPRSPLIGAAKMVLAELRTDLPSTEAAA</sequence>
<dbReference type="AlphaFoldDB" id="A0A6N7ZDF8"/>
<dbReference type="InterPro" id="IPR059050">
    <property type="entry name" value="Rv3660c_N"/>
</dbReference>
<dbReference type="GO" id="GO:0005829">
    <property type="term" value="C:cytosol"/>
    <property type="evidence" value="ECO:0007669"/>
    <property type="project" value="TreeGrafter"/>
</dbReference>
<protein>
    <submittedName>
        <fullName evidence="2">Helicase</fullName>
    </submittedName>
</protein>
<comment type="caution">
    <text evidence="2">The sequence shown here is derived from an EMBL/GenBank/DDBJ whole genome shotgun (WGS) entry which is preliminary data.</text>
</comment>
<name>A0A6N7ZDF8_9PSEU</name>
<dbReference type="GO" id="GO:0005524">
    <property type="term" value="F:ATP binding"/>
    <property type="evidence" value="ECO:0007669"/>
    <property type="project" value="TreeGrafter"/>
</dbReference>
<evidence type="ECO:0000313" key="3">
    <source>
        <dbReference type="Proteomes" id="UP000440096"/>
    </source>
</evidence>